<dbReference type="Pfam" id="PF12821">
    <property type="entry name" value="ThrE_2"/>
    <property type="match status" value="1"/>
</dbReference>
<evidence type="ECO:0000259" key="9">
    <source>
        <dbReference type="Pfam" id="PF06738"/>
    </source>
</evidence>
<dbReference type="InterPro" id="IPR010619">
    <property type="entry name" value="ThrE-like_N"/>
</dbReference>
<feature type="compositionally biased region" description="Basic and acidic residues" evidence="7">
    <location>
        <begin position="1"/>
        <end position="13"/>
    </location>
</feature>
<dbReference type="PANTHER" id="PTHR34390:SF2">
    <property type="entry name" value="SUCCINATE TRANSPORTER SUBUNIT YJJP-RELATED"/>
    <property type="match status" value="1"/>
</dbReference>
<evidence type="ECO:0000256" key="6">
    <source>
        <dbReference type="ARBA" id="ARBA00034125"/>
    </source>
</evidence>
<proteinExistence type="inferred from homology"/>
<gene>
    <name evidence="11" type="ORF">HNR70_002037</name>
</gene>
<evidence type="ECO:0000256" key="2">
    <source>
        <dbReference type="ARBA" id="ARBA00022475"/>
    </source>
</evidence>
<feature type="transmembrane region" description="Helical" evidence="8">
    <location>
        <begin position="188"/>
        <end position="209"/>
    </location>
</feature>
<keyword evidence="3 8" id="KW-0812">Transmembrane</keyword>
<evidence type="ECO:0000256" key="8">
    <source>
        <dbReference type="SAM" id="Phobius"/>
    </source>
</evidence>
<reference evidence="11 12" key="1">
    <citation type="submission" date="2020-08" db="EMBL/GenBank/DDBJ databases">
        <title>Sequencing the genomes of 1000 actinobacteria strains.</title>
        <authorList>
            <person name="Klenk H.-P."/>
        </authorList>
    </citation>
    <scope>NUCLEOTIDE SEQUENCE [LARGE SCALE GENOMIC DNA]</scope>
    <source>
        <strain evidence="11 12">DSM 28796</strain>
    </source>
</reference>
<dbReference type="InterPro" id="IPR024528">
    <property type="entry name" value="ThrE_2"/>
</dbReference>
<sequence>MNEQEGRASRHEPVPTTTSPIGMPDSLTVRSEAAAAVGAELLASGMASYRVRWAMSRTAHALGLDSFTSLVSYTDITATATLNGRYRTRLTQPRHVGVDVDHLHRTQRFVETLPERGVTADEVFAALAAIRARGPLHGRVVNALAAGFACAAFAVLNQAGPVEAGAAGLAATVGQAVRRTVQLRSWNHLLITVIAAVVAACVYLVAIGVPSAAGWVGGDLMGGYLASVLFLVPGFPLITGLLDLVRADYAAGLQRLTYAALIIIGAASSVWTVSLAVGVEPVAAEPLGLALPVELGVRAAATFVGVLGFALIFNSPWRIALAAATVSLLANSARFALTETGIPIQVATLVATVLVGLLAYAIARSRHVPRTAISVPAVVIMVPGYAMYTAFALVNAGQPAEAAILTLEALQTIIGAAFGLALAHLATSPAWRRVEQPR</sequence>
<dbReference type="Proteomes" id="UP000588158">
    <property type="component" value="Unassembled WGS sequence"/>
</dbReference>
<dbReference type="RefSeq" id="WP_312857635.1">
    <property type="nucleotide sequence ID" value="NZ_JACHLZ010000001.1"/>
</dbReference>
<feature type="transmembrane region" description="Helical" evidence="8">
    <location>
        <begin position="319"/>
        <end position="336"/>
    </location>
</feature>
<feature type="transmembrane region" description="Helical" evidence="8">
    <location>
        <begin position="402"/>
        <end position="423"/>
    </location>
</feature>
<keyword evidence="2" id="KW-1003">Cell membrane</keyword>
<dbReference type="EMBL" id="JACHLZ010000001">
    <property type="protein sequence ID" value="MBB5832224.1"/>
    <property type="molecule type" value="Genomic_DNA"/>
</dbReference>
<dbReference type="GO" id="GO:0005886">
    <property type="term" value="C:plasma membrane"/>
    <property type="evidence" value="ECO:0007669"/>
    <property type="project" value="UniProtKB-SubCell"/>
</dbReference>
<dbReference type="AlphaFoldDB" id="A0A841AGK5"/>
<comment type="subcellular location">
    <subcellularLocation>
        <location evidence="1">Cell membrane</location>
        <topology evidence="1">Multi-pass membrane protein</topology>
    </subcellularLocation>
</comment>
<keyword evidence="12" id="KW-1185">Reference proteome</keyword>
<evidence type="ECO:0000259" key="10">
    <source>
        <dbReference type="Pfam" id="PF12821"/>
    </source>
</evidence>
<comment type="similarity">
    <text evidence="6">Belongs to the ThrE exporter (TC 2.A.79) family.</text>
</comment>
<keyword evidence="5 8" id="KW-0472">Membrane</keyword>
<evidence type="ECO:0000313" key="12">
    <source>
        <dbReference type="Proteomes" id="UP000588158"/>
    </source>
</evidence>
<feature type="transmembrane region" description="Helical" evidence="8">
    <location>
        <begin position="221"/>
        <end position="244"/>
    </location>
</feature>
<protein>
    <submittedName>
        <fullName evidence="11">Uncharacterized membrane protein YjjP (DUF1212 family)</fullName>
    </submittedName>
</protein>
<accession>A0A841AGK5</accession>
<evidence type="ECO:0000256" key="7">
    <source>
        <dbReference type="SAM" id="MobiDB-lite"/>
    </source>
</evidence>
<keyword evidence="4 8" id="KW-1133">Transmembrane helix</keyword>
<dbReference type="Pfam" id="PF06738">
    <property type="entry name" value="ThrE"/>
    <property type="match status" value="1"/>
</dbReference>
<feature type="transmembrane region" description="Helical" evidence="8">
    <location>
        <begin position="342"/>
        <end position="363"/>
    </location>
</feature>
<feature type="transmembrane region" description="Helical" evidence="8">
    <location>
        <begin position="289"/>
        <end position="312"/>
    </location>
</feature>
<evidence type="ECO:0000256" key="5">
    <source>
        <dbReference type="ARBA" id="ARBA00023136"/>
    </source>
</evidence>
<feature type="domain" description="Threonine/Serine exporter ThrE" evidence="10">
    <location>
        <begin position="300"/>
        <end position="424"/>
    </location>
</feature>
<dbReference type="PANTHER" id="PTHR34390">
    <property type="entry name" value="UPF0442 PROTEIN YJJB-RELATED"/>
    <property type="match status" value="1"/>
</dbReference>
<evidence type="ECO:0000313" key="11">
    <source>
        <dbReference type="EMBL" id="MBB5832224.1"/>
    </source>
</evidence>
<dbReference type="GO" id="GO:0022857">
    <property type="term" value="F:transmembrane transporter activity"/>
    <property type="evidence" value="ECO:0007669"/>
    <property type="project" value="InterPro"/>
</dbReference>
<evidence type="ECO:0000256" key="1">
    <source>
        <dbReference type="ARBA" id="ARBA00004651"/>
    </source>
</evidence>
<feature type="domain" description="Threonine/serine exporter-like N-terminal" evidence="9">
    <location>
        <begin position="34"/>
        <end position="273"/>
    </location>
</feature>
<comment type="caution">
    <text evidence="11">The sequence shown here is derived from an EMBL/GenBank/DDBJ whole genome shotgun (WGS) entry which is preliminary data.</text>
</comment>
<dbReference type="GO" id="GO:0015744">
    <property type="term" value="P:succinate transport"/>
    <property type="evidence" value="ECO:0007669"/>
    <property type="project" value="TreeGrafter"/>
</dbReference>
<feature type="transmembrane region" description="Helical" evidence="8">
    <location>
        <begin position="256"/>
        <end position="277"/>
    </location>
</feature>
<feature type="transmembrane region" description="Helical" evidence="8">
    <location>
        <begin position="375"/>
        <end position="396"/>
    </location>
</feature>
<evidence type="ECO:0000256" key="4">
    <source>
        <dbReference type="ARBA" id="ARBA00022989"/>
    </source>
</evidence>
<evidence type="ECO:0000256" key="3">
    <source>
        <dbReference type="ARBA" id="ARBA00022692"/>
    </source>
</evidence>
<organism evidence="11 12">
    <name type="scientific">Brachybacterium aquaticum</name>
    <dbReference type="NCBI Taxonomy" id="1432564"/>
    <lineage>
        <taxon>Bacteria</taxon>
        <taxon>Bacillati</taxon>
        <taxon>Actinomycetota</taxon>
        <taxon>Actinomycetes</taxon>
        <taxon>Micrococcales</taxon>
        <taxon>Dermabacteraceae</taxon>
        <taxon>Brachybacterium</taxon>
    </lineage>
</organism>
<feature type="region of interest" description="Disordered" evidence="7">
    <location>
        <begin position="1"/>
        <end position="25"/>
    </location>
</feature>
<name>A0A841AGK5_9MICO</name>
<dbReference type="InterPro" id="IPR050539">
    <property type="entry name" value="ThrE_Dicarb/AminoAcid_Exp"/>
</dbReference>